<evidence type="ECO:0000313" key="2">
    <source>
        <dbReference type="Proteomes" id="UP000075901"/>
    </source>
</evidence>
<name>A0A182STP8_9DIPT</name>
<keyword evidence="2" id="KW-1185">Reference proteome</keyword>
<dbReference type="EnsemblMetazoa" id="AMAM013190-RA">
    <property type="protein sequence ID" value="AMAM013190-PA"/>
    <property type="gene ID" value="AMAM013190"/>
</dbReference>
<evidence type="ECO:0000313" key="1">
    <source>
        <dbReference type="EnsemblMetazoa" id="AMAM013190-PA"/>
    </source>
</evidence>
<reference evidence="2" key="1">
    <citation type="submission" date="2013-09" db="EMBL/GenBank/DDBJ databases">
        <title>The Genome Sequence of Anopheles maculatus species B.</title>
        <authorList>
            <consortium name="The Broad Institute Genomics Platform"/>
            <person name="Neafsey D.E."/>
            <person name="Besansky N."/>
            <person name="Howell P."/>
            <person name="Walton C."/>
            <person name="Young S.K."/>
            <person name="Zeng Q."/>
            <person name="Gargeya S."/>
            <person name="Fitzgerald M."/>
            <person name="Haas B."/>
            <person name="Abouelleil A."/>
            <person name="Allen A.W."/>
            <person name="Alvarado L."/>
            <person name="Arachchi H.M."/>
            <person name="Berlin A.M."/>
            <person name="Chapman S.B."/>
            <person name="Gainer-Dewar J."/>
            <person name="Goldberg J."/>
            <person name="Griggs A."/>
            <person name="Gujja S."/>
            <person name="Hansen M."/>
            <person name="Howarth C."/>
            <person name="Imamovic A."/>
            <person name="Ireland A."/>
            <person name="Larimer J."/>
            <person name="McCowan C."/>
            <person name="Murphy C."/>
            <person name="Pearson M."/>
            <person name="Poon T.W."/>
            <person name="Priest M."/>
            <person name="Roberts A."/>
            <person name="Saif S."/>
            <person name="Shea T."/>
            <person name="Sisk P."/>
            <person name="Sykes S."/>
            <person name="Wortman J."/>
            <person name="Nusbaum C."/>
            <person name="Birren B."/>
        </authorList>
    </citation>
    <scope>NUCLEOTIDE SEQUENCE [LARGE SCALE GENOMIC DNA]</scope>
    <source>
        <strain evidence="2">maculatus3</strain>
    </source>
</reference>
<dbReference type="AlphaFoldDB" id="A0A182STP8"/>
<sequence length="114" mass="12539">MGSATDNSPTSSPRVWCGRVAVGLANLPDRPAKTELRQDQRILKLERFKRVEAFKSITVDAGPKKLMLSFGNAFSGWEAAGFGGLNAGCITVCWVVFDHQYRGMEKLCEILTCD</sequence>
<accession>A0A182STP8</accession>
<dbReference type="VEuPathDB" id="VectorBase:AMAM013190"/>
<protein>
    <submittedName>
        <fullName evidence="1">Uncharacterized protein</fullName>
    </submittedName>
</protein>
<organism evidence="1 2">
    <name type="scientific">Anopheles maculatus</name>
    <dbReference type="NCBI Taxonomy" id="74869"/>
    <lineage>
        <taxon>Eukaryota</taxon>
        <taxon>Metazoa</taxon>
        <taxon>Ecdysozoa</taxon>
        <taxon>Arthropoda</taxon>
        <taxon>Hexapoda</taxon>
        <taxon>Insecta</taxon>
        <taxon>Pterygota</taxon>
        <taxon>Neoptera</taxon>
        <taxon>Endopterygota</taxon>
        <taxon>Diptera</taxon>
        <taxon>Nematocera</taxon>
        <taxon>Culicoidea</taxon>
        <taxon>Culicidae</taxon>
        <taxon>Anophelinae</taxon>
        <taxon>Anopheles</taxon>
        <taxon>Anopheles maculatus group</taxon>
    </lineage>
</organism>
<reference evidence="1" key="2">
    <citation type="submission" date="2020-05" db="UniProtKB">
        <authorList>
            <consortium name="EnsemblMetazoa"/>
        </authorList>
    </citation>
    <scope>IDENTIFICATION</scope>
    <source>
        <strain evidence="1">maculatus3</strain>
    </source>
</reference>
<dbReference type="Proteomes" id="UP000075901">
    <property type="component" value="Unassembled WGS sequence"/>
</dbReference>
<proteinExistence type="predicted"/>